<evidence type="ECO:0000256" key="1">
    <source>
        <dbReference type="PROSITE-ProRule" id="PRU00175"/>
    </source>
</evidence>
<dbReference type="PANTHER" id="PTHR45676">
    <property type="entry name" value="RING-H2 FINGER PROTEIN ATL51-RELATED"/>
    <property type="match status" value="1"/>
</dbReference>
<evidence type="ECO:0000313" key="5">
    <source>
        <dbReference type="Proteomes" id="UP001295684"/>
    </source>
</evidence>
<keyword evidence="1" id="KW-0862">Zinc</keyword>
<keyword evidence="5" id="KW-1185">Reference proteome</keyword>
<accession>A0AAD1XY04</accession>
<gene>
    <name evidence="4" type="ORF">ECRASSUSDP1_LOCUS21707</name>
</gene>
<dbReference type="GO" id="GO:0008270">
    <property type="term" value="F:zinc ion binding"/>
    <property type="evidence" value="ECO:0007669"/>
    <property type="project" value="UniProtKB-KW"/>
</dbReference>
<keyword evidence="1" id="KW-0479">Metal-binding</keyword>
<dbReference type="Gene3D" id="3.30.40.10">
    <property type="entry name" value="Zinc/RING finger domain, C3HC4 (zinc finger)"/>
    <property type="match status" value="1"/>
</dbReference>
<keyword evidence="2" id="KW-0812">Transmembrane</keyword>
<dbReference type="PANTHER" id="PTHR45676:SF159">
    <property type="entry name" value="RING-H2 FINGER PROTEIN ATL51"/>
    <property type="match status" value="1"/>
</dbReference>
<name>A0AAD1XY04_EUPCR</name>
<sequence length="193" mass="21685">MYVNGCNFGCASWLFVSFSVFVLTRFAESFCFNTYVYIFCLVPANVSCFASGFAVLLVCRLCLGLAPIAFLIVFCFHAIQMLAYLCIILVKIAEKITGIRGNTNIRDEQGHEPLLEEELEKESILEVLQQTPTQYSLKDICSICLSDFSDHNKKLTKIASCGHIFHTECISGWLPRSNKCPNCKADMRIPKTP</sequence>
<proteinExistence type="predicted"/>
<evidence type="ECO:0000259" key="3">
    <source>
        <dbReference type="PROSITE" id="PS50089"/>
    </source>
</evidence>
<dbReference type="SMART" id="SM01197">
    <property type="entry name" value="FANCL_C"/>
    <property type="match status" value="1"/>
</dbReference>
<dbReference type="EMBL" id="CAMPGE010022220">
    <property type="protein sequence ID" value="CAI2380275.1"/>
    <property type="molecule type" value="Genomic_DNA"/>
</dbReference>
<dbReference type="InterPro" id="IPR001841">
    <property type="entry name" value="Znf_RING"/>
</dbReference>
<keyword evidence="2" id="KW-1133">Transmembrane helix</keyword>
<keyword evidence="1" id="KW-0863">Zinc-finger</keyword>
<evidence type="ECO:0000256" key="2">
    <source>
        <dbReference type="SAM" id="Phobius"/>
    </source>
</evidence>
<dbReference type="InterPro" id="IPR013083">
    <property type="entry name" value="Znf_RING/FYVE/PHD"/>
</dbReference>
<dbReference type="AlphaFoldDB" id="A0AAD1XY04"/>
<reference evidence="4" key="1">
    <citation type="submission" date="2023-07" db="EMBL/GenBank/DDBJ databases">
        <authorList>
            <consortium name="AG Swart"/>
            <person name="Singh M."/>
            <person name="Singh A."/>
            <person name="Seah K."/>
            <person name="Emmerich C."/>
        </authorList>
    </citation>
    <scope>NUCLEOTIDE SEQUENCE</scope>
    <source>
        <strain evidence="4">DP1</strain>
    </source>
</reference>
<dbReference type="GO" id="GO:0016567">
    <property type="term" value="P:protein ubiquitination"/>
    <property type="evidence" value="ECO:0007669"/>
    <property type="project" value="TreeGrafter"/>
</dbReference>
<dbReference type="Proteomes" id="UP001295684">
    <property type="component" value="Unassembled WGS sequence"/>
</dbReference>
<comment type="caution">
    <text evidence="4">The sequence shown here is derived from an EMBL/GenBank/DDBJ whole genome shotgun (WGS) entry which is preliminary data.</text>
</comment>
<evidence type="ECO:0000313" key="4">
    <source>
        <dbReference type="EMBL" id="CAI2380275.1"/>
    </source>
</evidence>
<feature type="transmembrane region" description="Helical" evidence="2">
    <location>
        <begin position="64"/>
        <end position="90"/>
    </location>
</feature>
<dbReference type="SUPFAM" id="SSF57850">
    <property type="entry name" value="RING/U-box"/>
    <property type="match status" value="1"/>
</dbReference>
<feature type="domain" description="RING-type" evidence="3">
    <location>
        <begin position="141"/>
        <end position="184"/>
    </location>
</feature>
<dbReference type="PROSITE" id="PS50089">
    <property type="entry name" value="ZF_RING_2"/>
    <property type="match status" value="1"/>
</dbReference>
<organism evidence="4 5">
    <name type="scientific">Euplotes crassus</name>
    <dbReference type="NCBI Taxonomy" id="5936"/>
    <lineage>
        <taxon>Eukaryota</taxon>
        <taxon>Sar</taxon>
        <taxon>Alveolata</taxon>
        <taxon>Ciliophora</taxon>
        <taxon>Intramacronucleata</taxon>
        <taxon>Spirotrichea</taxon>
        <taxon>Hypotrichia</taxon>
        <taxon>Euplotida</taxon>
        <taxon>Euplotidae</taxon>
        <taxon>Moneuplotes</taxon>
    </lineage>
</organism>
<dbReference type="Pfam" id="PF13639">
    <property type="entry name" value="zf-RING_2"/>
    <property type="match status" value="1"/>
</dbReference>
<protein>
    <recommendedName>
        <fullName evidence="3">RING-type domain-containing protein</fullName>
    </recommendedName>
</protein>
<dbReference type="SMART" id="SM00184">
    <property type="entry name" value="RING"/>
    <property type="match status" value="1"/>
</dbReference>
<feature type="transmembrane region" description="Helical" evidence="2">
    <location>
        <begin position="35"/>
        <end position="58"/>
    </location>
</feature>
<keyword evidence="2" id="KW-0472">Membrane</keyword>
<feature type="transmembrane region" description="Helical" evidence="2">
    <location>
        <begin position="6"/>
        <end position="23"/>
    </location>
</feature>